<evidence type="ECO:0000313" key="2">
    <source>
        <dbReference type="EMBL" id="VUW84888.1"/>
    </source>
</evidence>
<evidence type="ECO:0000256" key="1">
    <source>
        <dbReference type="SAM" id="Phobius"/>
    </source>
</evidence>
<keyword evidence="1" id="KW-0812">Transmembrane</keyword>
<dbReference type="InterPro" id="IPR018674">
    <property type="entry name" value="DUF2142_membrane"/>
</dbReference>
<dbReference type="Pfam" id="PF09913">
    <property type="entry name" value="DUF2142"/>
    <property type="match status" value="1"/>
</dbReference>
<dbReference type="Proteomes" id="UP000319252">
    <property type="component" value="Unassembled WGS sequence"/>
</dbReference>
<keyword evidence="1" id="KW-0472">Membrane</keyword>
<dbReference type="EMBL" id="CABHML010000071">
    <property type="protein sequence ID" value="VUW84888.1"/>
    <property type="molecule type" value="Genomic_DNA"/>
</dbReference>
<feature type="transmembrane region" description="Helical" evidence="1">
    <location>
        <begin position="217"/>
        <end position="240"/>
    </location>
</feature>
<evidence type="ECO:0008006" key="4">
    <source>
        <dbReference type="Google" id="ProtNLM"/>
    </source>
</evidence>
<accession>A0A564S366</accession>
<reference evidence="2 3" key="1">
    <citation type="submission" date="2019-07" db="EMBL/GenBank/DDBJ databases">
        <authorList>
            <person name="Chang H.-W."/>
            <person name="Raman A."/>
            <person name="Venkatesh S."/>
            <person name="Gehrig J."/>
        </authorList>
    </citation>
    <scope>NUCLEOTIDE SEQUENCE [LARGE SCALE GENOMIC DNA]</scope>
    <source>
        <strain evidence="2">B.longum_ssp_infantis_4</strain>
    </source>
</reference>
<dbReference type="AlphaFoldDB" id="A0A564S366"/>
<feature type="transmembrane region" description="Helical" evidence="1">
    <location>
        <begin position="252"/>
        <end position="281"/>
    </location>
</feature>
<organism evidence="2 3">
    <name type="scientific">Bifidobacterium longum subsp. infantis</name>
    <dbReference type="NCBI Taxonomy" id="1682"/>
    <lineage>
        <taxon>Bacteria</taxon>
        <taxon>Bacillati</taxon>
        <taxon>Actinomycetota</taxon>
        <taxon>Actinomycetes</taxon>
        <taxon>Bifidobacteriales</taxon>
        <taxon>Bifidobacteriaceae</taxon>
        <taxon>Bifidobacterium</taxon>
    </lineage>
</organism>
<feature type="transmembrane region" description="Helical" evidence="1">
    <location>
        <begin position="176"/>
        <end position="197"/>
    </location>
</feature>
<evidence type="ECO:0000313" key="3">
    <source>
        <dbReference type="Proteomes" id="UP000319252"/>
    </source>
</evidence>
<proteinExistence type="predicted"/>
<dbReference type="RefSeq" id="WP_187324429.1">
    <property type="nucleotide sequence ID" value="NZ_CABHML010000071.1"/>
</dbReference>
<gene>
    <name evidence="2" type="ORF">BLONGUMMC1_01950</name>
</gene>
<name>A0A564S366_BIFLI</name>
<protein>
    <recommendedName>
        <fullName evidence="4">DUF2142 domain-containing protein</fullName>
    </recommendedName>
</protein>
<feature type="transmembrane region" description="Helical" evidence="1">
    <location>
        <begin position="36"/>
        <end position="58"/>
    </location>
</feature>
<sequence length="302" mass="31736">MSDASDASDAVSTPLTMFSRVAASAAWKRLNRLMPALAAAVILAMGFVLIAVTSAGHIPDVWAHTYRIDGIVNGDVLARPVDSTSILHSGSGNVGGCVSRDWIRFSIDHYDGYDPAAVNADFLERYGTNSTSTANTTCVDTPYNNAAVNSPAAYLPQLAAFAIGATATLTPGTTYVLAEIIMLLVYAGCMFAAVAALPRWRLPTALLLVSPPLIFRYSFAISADSMAQALCLLFACLLFSCMADPRAGNGRLTALMTVGVLMGMSKFTFTPLLLLGFLALIPWHSAVSESTAVPSAADAARA</sequence>
<keyword evidence="1" id="KW-1133">Transmembrane helix</keyword>